<dbReference type="OrthoDB" id="5559822at2759"/>
<feature type="compositionally biased region" description="Pro residues" evidence="1">
    <location>
        <begin position="814"/>
        <end position="828"/>
    </location>
</feature>
<feature type="compositionally biased region" description="Pro residues" evidence="1">
    <location>
        <begin position="776"/>
        <end position="786"/>
    </location>
</feature>
<dbReference type="PROSITE" id="PS50108">
    <property type="entry name" value="CRIB"/>
    <property type="match status" value="1"/>
</dbReference>
<protein>
    <submittedName>
        <fullName evidence="6">CRIB domain-containing protein</fullName>
    </submittedName>
</protein>
<keyword evidence="2" id="KW-0812">Transmembrane</keyword>
<dbReference type="InterPro" id="IPR000095">
    <property type="entry name" value="CRIB_dom"/>
</dbReference>
<dbReference type="WBParaSite" id="SSLN_0000260001-mRNA-1">
    <property type="protein sequence ID" value="SSLN_0000260001-mRNA-1"/>
    <property type="gene ID" value="SSLN_0000260001"/>
</dbReference>
<keyword evidence="2" id="KW-0472">Membrane</keyword>
<feature type="compositionally biased region" description="Polar residues" evidence="1">
    <location>
        <begin position="752"/>
        <end position="773"/>
    </location>
</feature>
<dbReference type="STRING" id="70667.A0A183SE65"/>
<reference evidence="4 5" key="2">
    <citation type="submission" date="2018-11" db="EMBL/GenBank/DDBJ databases">
        <authorList>
            <consortium name="Pathogen Informatics"/>
        </authorList>
    </citation>
    <scope>NUCLEOTIDE SEQUENCE [LARGE SCALE GENOMIC DNA]</scope>
    <source>
        <strain evidence="4 5">NST_G2</strain>
    </source>
</reference>
<dbReference type="Proteomes" id="UP000275846">
    <property type="component" value="Unassembled WGS sequence"/>
</dbReference>
<dbReference type="InterPro" id="IPR036936">
    <property type="entry name" value="CRIB_dom_sf"/>
</dbReference>
<evidence type="ECO:0000313" key="6">
    <source>
        <dbReference type="WBParaSite" id="SSLN_0000260001-mRNA-1"/>
    </source>
</evidence>
<feature type="domain" description="CRIB" evidence="3">
    <location>
        <begin position="686"/>
        <end position="699"/>
    </location>
</feature>
<evidence type="ECO:0000259" key="3">
    <source>
        <dbReference type="PROSITE" id="PS50108"/>
    </source>
</evidence>
<evidence type="ECO:0000256" key="1">
    <source>
        <dbReference type="SAM" id="MobiDB-lite"/>
    </source>
</evidence>
<dbReference type="EMBL" id="UYSU01032272">
    <property type="protein sequence ID" value="VDL88898.1"/>
    <property type="molecule type" value="Genomic_DNA"/>
</dbReference>
<feature type="compositionally biased region" description="Polar residues" evidence="1">
    <location>
        <begin position="790"/>
        <end position="799"/>
    </location>
</feature>
<keyword evidence="2" id="KW-1133">Transmembrane helix</keyword>
<keyword evidence="5" id="KW-1185">Reference proteome</keyword>
<dbReference type="Gene3D" id="3.90.810.10">
    <property type="entry name" value="CRIB domain"/>
    <property type="match status" value="1"/>
</dbReference>
<proteinExistence type="predicted"/>
<name>A0A183SE65_SCHSO</name>
<sequence length="828" mass="89393">MLRAVDFTLSPPHNPTIIRAVQLSDAGVGAAAGDLVYANYVHDLAPKHKHLDFIQQGDLAQLTTYQISIASKNFLYRSTAFSEPLLASTTVYVETAPNEQAMRDEARQAGSATSYVGHSITGANVLQGRSAGGHSTNMTIIIIVAACFGCLIFITNLIIVGLVIHRRQQRRNSKLKRIPGTESLVKCGVIDTYPTADCYPERFANGQHVLTAYMDSGSQKDSLSQYQFEHFGQCSPNLAAEYLTSGPFFHPQSPLNLFTTSSALTSGGTLPENPMQTMQRFNSLSQSSSPLHSSRSHGIQPDPSGMGLTQIPPNYGYAEQQPQSIYLVAAPNPGMTPMRYPQEGSDDMNPMALYLNSDNLGMTNQTMPLNVTGQRGLPMCGSNQGTVSPHSMTDKSVNSDRGGLLCSDQMQRVASYVNQVGCFPITQSNGATCARSFVAPGPISSRLQNQQACQPSSPRLVSSFYAQRNEVNPAQSTLGPHSGFGRRNSCATHEQDGRSPLPGDKMDKKARPMVTFASEEMEINDFTMSSDITTIPPPTDFGVQTTQVQDTQYPTMNHASMSCNKPKTGLIHQASGSFEKPVEPEAWRPGTGCLSARLPSQRISRASILPNGQSTFSRDPEKTGVHFDISMLLRVIQLIIIHIVVPVLSKMLKSRFSTPNQGIAFFACCMSNASSDHKSKIDHLSISAPTDFRHLAHIGCTDLQTNMTSSALIDTFSSPTSTAPMVHLKLIDLSEAIASHHRQASRPGAADSSASLDFTATDGNGMATTTHHQPTARPPSSPPAKPPRCTSASDAPLSSNRRHQHRRLNFGNAPLPPPPPPPPVLVGK</sequence>
<reference evidence="6" key="1">
    <citation type="submission" date="2016-06" db="UniProtKB">
        <authorList>
            <consortium name="WormBaseParasite"/>
        </authorList>
    </citation>
    <scope>IDENTIFICATION</scope>
</reference>
<feature type="region of interest" description="Disordered" evidence="1">
    <location>
        <begin position="741"/>
        <end position="828"/>
    </location>
</feature>
<dbReference type="AlphaFoldDB" id="A0A183SE65"/>
<accession>A0A183SE65</accession>
<gene>
    <name evidence="4" type="ORF">SSLN_LOCUS2513</name>
</gene>
<feature type="region of interest" description="Disordered" evidence="1">
    <location>
        <begin position="473"/>
        <end position="508"/>
    </location>
</feature>
<feature type="transmembrane region" description="Helical" evidence="2">
    <location>
        <begin position="140"/>
        <end position="164"/>
    </location>
</feature>
<evidence type="ECO:0000313" key="5">
    <source>
        <dbReference type="Proteomes" id="UP000275846"/>
    </source>
</evidence>
<evidence type="ECO:0000256" key="2">
    <source>
        <dbReference type="SAM" id="Phobius"/>
    </source>
</evidence>
<evidence type="ECO:0000313" key="4">
    <source>
        <dbReference type="EMBL" id="VDL88898.1"/>
    </source>
</evidence>
<organism evidence="6">
    <name type="scientific">Schistocephalus solidus</name>
    <name type="common">Tapeworm</name>
    <dbReference type="NCBI Taxonomy" id="70667"/>
    <lineage>
        <taxon>Eukaryota</taxon>
        <taxon>Metazoa</taxon>
        <taxon>Spiralia</taxon>
        <taxon>Lophotrochozoa</taxon>
        <taxon>Platyhelminthes</taxon>
        <taxon>Cestoda</taxon>
        <taxon>Eucestoda</taxon>
        <taxon>Diphyllobothriidea</taxon>
        <taxon>Diphyllobothriidae</taxon>
        <taxon>Schistocephalus</taxon>
    </lineage>
</organism>